<evidence type="ECO:0000313" key="1">
    <source>
        <dbReference type="EMBL" id="BAW27308.1"/>
    </source>
</evidence>
<dbReference type="RefSeq" id="WP_004577584.1">
    <property type="nucleotide sequence ID" value="NZ_AP015031.1"/>
</dbReference>
<evidence type="ECO:0000313" key="3">
    <source>
        <dbReference type="Proteomes" id="UP000218731"/>
    </source>
</evidence>
<reference evidence="1 3" key="1">
    <citation type="submission" date="2015-11" db="EMBL/GenBank/DDBJ databases">
        <title>Complete genome sequencing of a biphenyl-degrading bacterium, Pseudomonas putida KF715 (=NBRC110667).</title>
        <authorList>
            <person name="Suenaga H."/>
            <person name="Fujihara N."/>
            <person name="Watanabe T."/>
            <person name="Hirose J."/>
            <person name="Kimura N."/>
            <person name="Yamazoe A."/>
            <person name="Hosoyama A."/>
            <person name="Shimodaira J."/>
            <person name="Furukawa K."/>
        </authorList>
    </citation>
    <scope>NUCLEOTIDE SEQUENCE [LARGE SCALE GENOMIC DNA]</scope>
    <source>
        <strain evidence="1 3">KF715</strain>
        <plasmid evidence="1">pKF715B</plasmid>
        <plasmid evidence="3">Plasmid pkf715b dna</plasmid>
    </source>
</reference>
<dbReference type="Proteomes" id="UP000218731">
    <property type="component" value="Plasmid pKF715B"/>
</dbReference>
<evidence type="ECO:0000313" key="2">
    <source>
        <dbReference type="EMBL" id="POF99844.1"/>
    </source>
</evidence>
<reference evidence="2 4" key="3">
    <citation type="submission" date="2018-03" db="EMBL/GenBank/DDBJ databases">
        <title>Draft genome of Pseudomonas putida strain KH-18-2.</title>
        <authorList>
            <person name="Yoshizawa S."/>
            <person name="Khan N.H."/>
            <person name="Nishimura M."/>
            <person name="Chiura H.X."/>
            <person name="Ogura Y."/>
            <person name="Hayashi T."/>
            <person name="Kogure K."/>
        </authorList>
    </citation>
    <scope>NUCLEOTIDE SEQUENCE [LARGE SCALE GENOMIC DNA]</scope>
    <source>
        <strain evidence="2 4">KH-18-2</strain>
    </source>
</reference>
<geneLocation type="plasmid" evidence="1">
    <name>pKF715B</name>
</geneLocation>
<protein>
    <submittedName>
        <fullName evidence="1">Uncharacterized protein</fullName>
    </submittedName>
</protein>
<keyword evidence="1" id="KW-0614">Plasmid</keyword>
<proteinExistence type="predicted"/>
<dbReference type="EMBL" id="MING01000087">
    <property type="protein sequence ID" value="POF99844.1"/>
    <property type="molecule type" value="Genomic_DNA"/>
</dbReference>
<accession>A0A1L7NPA5</accession>
<dbReference type="Proteomes" id="UP000237378">
    <property type="component" value="Unassembled WGS sequence"/>
</dbReference>
<geneLocation type="plasmid" evidence="3">
    <name>pkf715b dna</name>
</geneLocation>
<dbReference type="EMBL" id="AP015031">
    <property type="protein sequence ID" value="BAW27308.1"/>
    <property type="molecule type" value="Genomic_DNA"/>
</dbReference>
<reference evidence="2 4" key="2">
    <citation type="submission" date="2016-08" db="EMBL/GenBank/DDBJ databases">
        <authorList>
            <person name="Seilhamer J.J."/>
        </authorList>
    </citation>
    <scope>NUCLEOTIDE SEQUENCE [LARGE SCALE GENOMIC DNA]</scope>
    <source>
        <strain evidence="2 4">KH-18-2</strain>
    </source>
</reference>
<organism evidence="1 3">
    <name type="scientific">Pseudomonas putida</name>
    <name type="common">Arthrobacter siderocapsulatus</name>
    <dbReference type="NCBI Taxonomy" id="303"/>
    <lineage>
        <taxon>Bacteria</taxon>
        <taxon>Pseudomonadati</taxon>
        <taxon>Pseudomonadota</taxon>
        <taxon>Gammaproteobacteria</taxon>
        <taxon>Pseudomonadales</taxon>
        <taxon>Pseudomonadaceae</taxon>
        <taxon>Pseudomonas</taxon>
    </lineage>
</organism>
<name>A0A1L7NPA5_PSEPU</name>
<dbReference type="AlphaFoldDB" id="A0A1L7NPA5"/>
<gene>
    <name evidence="2" type="ORF">BGP82_28875</name>
    <name evidence="1" type="ORF">KF715C_pB2020</name>
</gene>
<evidence type="ECO:0000313" key="4">
    <source>
        <dbReference type="Proteomes" id="UP000237378"/>
    </source>
</evidence>
<sequence>MTNPTHAVAVSTEGRVPADWTAPDFYQPLDLLRAKLAFQFGDFAHLMLSGYEKAKKAYLDRDFSQVQFPRAGEEAMVELEVRAQTMLWVVEMAGLTGKAADYAANRYHEDTAFLLVYSVPNEDSLQTFRCGGGSPGAALAQFAQQNPDRVHLVQQIYVDKRSLQPAAA</sequence>